<evidence type="ECO:0000313" key="1">
    <source>
        <dbReference type="EMBL" id="GAA3721194.1"/>
    </source>
</evidence>
<accession>A0ABP7EP07</accession>
<comment type="caution">
    <text evidence="1">The sequence shown here is derived from an EMBL/GenBank/DDBJ whole genome shotgun (WGS) entry which is preliminary data.</text>
</comment>
<sequence length="42" mass="4794">MKNKINDDELLVGGECIKKFVNELGEIGVRLFDKNKVKVTEE</sequence>
<dbReference type="EMBL" id="BAABCK010000018">
    <property type="protein sequence ID" value="GAA3721194.1"/>
    <property type="molecule type" value="Genomic_DNA"/>
</dbReference>
<evidence type="ECO:0000313" key="2">
    <source>
        <dbReference type="Proteomes" id="UP001500920"/>
    </source>
</evidence>
<reference evidence="2" key="1">
    <citation type="journal article" date="2019" name="Int. J. Syst. Evol. Microbiol.">
        <title>The Global Catalogue of Microorganisms (GCM) 10K type strain sequencing project: providing services to taxonomists for standard genome sequencing and annotation.</title>
        <authorList>
            <consortium name="The Broad Institute Genomics Platform"/>
            <consortium name="The Broad Institute Genome Sequencing Center for Infectious Disease"/>
            <person name="Wu L."/>
            <person name="Ma J."/>
        </authorList>
    </citation>
    <scope>NUCLEOTIDE SEQUENCE [LARGE SCALE GENOMIC DNA]</scope>
    <source>
        <strain evidence="2">JCM 16981</strain>
    </source>
</reference>
<name>A0ABP7EP07_9STAP</name>
<dbReference type="Proteomes" id="UP001500920">
    <property type="component" value="Unassembled WGS sequence"/>
</dbReference>
<proteinExistence type="predicted"/>
<organism evidence="1 2">
    <name type="scientific">Salinicoccus jeotgali</name>
    <dbReference type="NCBI Taxonomy" id="381634"/>
    <lineage>
        <taxon>Bacteria</taxon>
        <taxon>Bacillati</taxon>
        <taxon>Bacillota</taxon>
        <taxon>Bacilli</taxon>
        <taxon>Bacillales</taxon>
        <taxon>Staphylococcaceae</taxon>
        <taxon>Salinicoccus</taxon>
    </lineage>
</organism>
<gene>
    <name evidence="1" type="ORF">GCM10022378_09090</name>
</gene>
<protein>
    <submittedName>
        <fullName evidence="1">Uncharacterized protein</fullName>
    </submittedName>
</protein>
<keyword evidence="2" id="KW-1185">Reference proteome</keyword>